<accession>A0A0L6JQN7</accession>
<sequence precursor="true">MNRVEKFKELRMRRRRLVLCIVLFVFIILAGFATVDYSLNSIMNNDKRIKMISFTRTNRSCINIGIMNINMNIDLRIINKSCEKLKKLLKQ</sequence>
<name>A0A0L6JQN7_9FIRM</name>
<protein>
    <submittedName>
        <fullName evidence="1">Uncharacterized protein</fullName>
    </submittedName>
</protein>
<comment type="caution">
    <text evidence="1">The sequence shown here is derived from an EMBL/GenBank/DDBJ whole genome shotgun (WGS) entry which is preliminary data.</text>
</comment>
<evidence type="ECO:0000313" key="2">
    <source>
        <dbReference type="Proteomes" id="UP000036923"/>
    </source>
</evidence>
<dbReference type="AlphaFoldDB" id="A0A0L6JQN7"/>
<proteinExistence type="predicted"/>
<dbReference type="Proteomes" id="UP000036923">
    <property type="component" value="Unassembled WGS sequence"/>
</dbReference>
<organism evidence="1 2">
    <name type="scientific">Pseudobacteroides cellulosolvens ATCC 35603 = DSM 2933</name>
    <dbReference type="NCBI Taxonomy" id="398512"/>
    <lineage>
        <taxon>Bacteria</taxon>
        <taxon>Bacillati</taxon>
        <taxon>Bacillota</taxon>
        <taxon>Clostridia</taxon>
        <taxon>Eubacteriales</taxon>
        <taxon>Oscillospiraceae</taxon>
        <taxon>Pseudobacteroides</taxon>
    </lineage>
</organism>
<dbReference type="OrthoDB" id="2087364at2"/>
<dbReference type="RefSeq" id="WP_036939144.1">
    <property type="nucleotide sequence ID" value="NZ_JQKC01000008.1"/>
</dbReference>
<dbReference type="EMBL" id="LGTC01000001">
    <property type="protein sequence ID" value="KNY28098.1"/>
    <property type="molecule type" value="Genomic_DNA"/>
</dbReference>
<keyword evidence="2" id="KW-1185">Reference proteome</keyword>
<reference evidence="2" key="1">
    <citation type="submission" date="2015-07" db="EMBL/GenBank/DDBJ databases">
        <title>Near-Complete Genome Sequence of the Cellulolytic Bacterium Bacteroides (Pseudobacteroides) cellulosolvens ATCC 35603.</title>
        <authorList>
            <person name="Dassa B."/>
            <person name="Utturkar S.M."/>
            <person name="Klingeman D.M."/>
            <person name="Hurt R.A."/>
            <person name="Keller M."/>
            <person name="Xu J."/>
            <person name="Reddy Y.H.K."/>
            <person name="Borovok I."/>
            <person name="Grinberg I.R."/>
            <person name="Lamed R."/>
            <person name="Zhivin O."/>
            <person name="Bayer E.A."/>
            <person name="Brown S.D."/>
        </authorList>
    </citation>
    <scope>NUCLEOTIDE SEQUENCE [LARGE SCALE GENOMIC DNA]</scope>
    <source>
        <strain evidence="2">DSM 2933</strain>
    </source>
</reference>
<evidence type="ECO:0000313" key="1">
    <source>
        <dbReference type="EMBL" id="KNY28098.1"/>
    </source>
</evidence>
<gene>
    <name evidence="1" type="ORF">Bccel_3369</name>
</gene>